<dbReference type="AlphaFoldDB" id="A0A2R5HEH9"/>
<evidence type="ECO:0000313" key="5">
    <source>
        <dbReference type="Proteomes" id="UP000245021"/>
    </source>
</evidence>
<reference evidence="4 5" key="1">
    <citation type="journal article" date="2018" name="Genome Announc.">
        <title>Draft Genome Sequence of Lactococcus sp. Strain NtB2 (JCM 32569), Isolated from the Gut of the Higher Termite Nasutitermes takasagoensis.</title>
        <authorList>
            <person name="Noda S."/>
            <person name="Aihara C."/>
            <person name="Yuki M."/>
            <person name="Ohkuma M."/>
        </authorList>
    </citation>
    <scope>NUCLEOTIDE SEQUENCE [LARGE SCALE GENOMIC DNA]</scope>
    <source>
        <strain evidence="4 5">NtB2</strain>
    </source>
</reference>
<evidence type="ECO:0000259" key="3">
    <source>
        <dbReference type="SMART" id="SM00062"/>
    </source>
</evidence>
<dbReference type="PANTHER" id="PTHR35936">
    <property type="entry name" value="MEMBRANE-BOUND LYTIC MUREIN TRANSGLYCOSYLASE F"/>
    <property type="match status" value="1"/>
</dbReference>
<sequence>MSDIKKTKHFYILNGEMMKISKIIGISALAMASVALLAACGNSKSDNKSSDGKSVKTVNVAISASSNPYEYTDANGKMTGFEYDILQKAAANLPQYKFVYKNYQDDSLLTQIDAGRADIAANNFGKTQAREEKYLFSYPTLEGVNAIFSSSKNNFKKISELGGSNTTIPTGTNYGDILSKWNTENPKNKITINYSQNTLVERLQDVASGKIGFLFAAKSAAENLIKEHAINGVVDNIPSDLGDYSYFKTYEYFILAQNDSQLQKDLNAQIKKMEEDGTLKKLSEKYFKADHVPAADQFK</sequence>
<keyword evidence="1" id="KW-0732">Signal</keyword>
<evidence type="ECO:0000256" key="1">
    <source>
        <dbReference type="ARBA" id="ARBA00022729"/>
    </source>
</evidence>
<dbReference type="Proteomes" id="UP000245021">
    <property type="component" value="Unassembled WGS sequence"/>
</dbReference>
<keyword evidence="2" id="KW-0472">Membrane</keyword>
<gene>
    <name evidence="4" type="ORF">NtB2_00585</name>
</gene>
<dbReference type="EMBL" id="BFFO01000003">
    <property type="protein sequence ID" value="GBG96473.1"/>
    <property type="molecule type" value="Genomic_DNA"/>
</dbReference>
<evidence type="ECO:0000313" key="4">
    <source>
        <dbReference type="EMBL" id="GBG96473.1"/>
    </source>
</evidence>
<keyword evidence="2" id="KW-0812">Transmembrane</keyword>
<name>A0A2R5HEH9_9LACT</name>
<accession>A0A2R5HEH9</accession>
<dbReference type="SUPFAM" id="SSF53850">
    <property type="entry name" value="Periplasmic binding protein-like II"/>
    <property type="match status" value="1"/>
</dbReference>
<feature type="domain" description="Solute-binding protein family 3/N-terminal" evidence="3">
    <location>
        <begin position="57"/>
        <end position="290"/>
    </location>
</feature>
<organism evidence="4 5">
    <name type="scientific">Lactococcus termiticola</name>
    <dbReference type="NCBI Taxonomy" id="2169526"/>
    <lineage>
        <taxon>Bacteria</taxon>
        <taxon>Bacillati</taxon>
        <taxon>Bacillota</taxon>
        <taxon>Bacilli</taxon>
        <taxon>Lactobacillales</taxon>
        <taxon>Streptococcaceae</taxon>
        <taxon>Lactococcus</taxon>
    </lineage>
</organism>
<dbReference type="Pfam" id="PF00497">
    <property type="entry name" value="SBP_bac_3"/>
    <property type="match status" value="1"/>
</dbReference>
<keyword evidence="5" id="KW-1185">Reference proteome</keyword>
<comment type="caution">
    <text evidence="4">The sequence shown here is derived from an EMBL/GenBank/DDBJ whole genome shotgun (WGS) entry which is preliminary data.</text>
</comment>
<feature type="transmembrane region" description="Helical" evidence="2">
    <location>
        <begin position="20"/>
        <end position="39"/>
    </location>
</feature>
<dbReference type="InterPro" id="IPR001638">
    <property type="entry name" value="Solute-binding_3/MltF_N"/>
</dbReference>
<dbReference type="PANTHER" id="PTHR35936:SF19">
    <property type="entry name" value="AMINO-ACID-BINDING PROTEIN YXEM-RELATED"/>
    <property type="match status" value="1"/>
</dbReference>
<keyword evidence="2" id="KW-1133">Transmembrane helix</keyword>
<dbReference type="SMART" id="SM00062">
    <property type="entry name" value="PBPb"/>
    <property type="match status" value="1"/>
</dbReference>
<evidence type="ECO:0000256" key="2">
    <source>
        <dbReference type="SAM" id="Phobius"/>
    </source>
</evidence>
<protein>
    <submittedName>
        <fullName evidence="4">Amino acid ABC transporter substrate-binding protein</fullName>
    </submittedName>
</protein>
<proteinExistence type="predicted"/>
<dbReference type="Gene3D" id="3.40.190.10">
    <property type="entry name" value="Periplasmic binding protein-like II"/>
    <property type="match status" value="2"/>
</dbReference>